<dbReference type="CDD" id="cd16380">
    <property type="entry name" value="YitT_C"/>
    <property type="match status" value="1"/>
</dbReference>
<organism evidence="8 9">
    <name type="scientific">Holzapfeliella saturejae</name>
    <dbReference type="NCBI Taxonomy" id="3082953"/>
    <lineage>
        <taxon>Bacteria</taxon>
        <taxon>Bacillati</taxon>
        <taxon>Bacillota</taxon>
        <taxon>Bacilli</taxon>
        <taxon>Lactobacillales</taxon>
        <taxon>Lactobacillaceae</taxon>
        <taxon>Holzapfeliella</taxon>
    </lineage>
</organism>
<proteinExistence type="predicted"/>
<feature type="transmembrane region" description="Helical" evidence="6">
    <location>
        <begin position="52"/>
        <end position="75"/>
    </location>
</feature>
<evidence type="ECO:0000256" key="1">
    <source>
        <dbReference type="ARBA" id="ARBA00004651"/>
    </source>
</evidence>
<feature type="transmembrane region" description="Helical" evidence="6">
    <location>
        <begin position="12"/>
        <end position="32"/>
    </location>
</feature>
<keyword evidence="4 6" id="KW-1133">Transmembrane helix</keyword>
<evidence type="ECO:0000256" key="2">
    <source>
        <dbReference type="ARBA" id="ARBA00022475"/>
    </source>
</evidence>
<feature type="transmembrane region" description="Helical" evidence="6">
    <location>
        <begin position="173"/>
        <end position="190"/>
    </location>
</feature>
<dbReference type="InterPro" id="IPR051461">
    <property type="entry name" value="UPF0750_membrane"/>
</dbReference>
<evidence type="ECO:0000256" key="4">
    <source>
        <dbReference type="ARBA" id="ARBA00022989"/>
    </source>
</evidence>
<keyword evidence="2" id="KW-1003">Cell membrane</keyword>
<dbReference type="Gene3D" id="3.30.70.120">
    <property type="match status" value="1"/>
</dbReference>
<dbReference type="PANTHER" id="PTHR33545:SF9">
    <property type="entry name" value="UPF0750 MEMBRANE PROTEIN YITE"/>
    <property type="match status" value="1"/>
</dbReference>
<keyword evidence="3 6" id="KW-0812">Transmembrane</keyword>
<feature type="transmembrane region" description="Helical" evidence="6">
    <location>
        <begin position="150"/>
        <end position="167"/>
    </location>
</feature>
<reference evidence="8 9" key="1">
    <citation type="submission" date="2023-10" db="EMBL/GenBank/DDBJ databases">
        <title>Holzapfeliella saturejae sp. nov. isolated from Satureja montana flowers.</title>
        <authorList>
            <person name="Alcantara C."/>
            <person name="Zuniga M."/>
            <person name="Landete J.M."/>
            <person name="Monedero V."/>
        </authorList>
    </citation>
    <scope>NUCLEOTIDE SEQUENCE [LARGE SCALE GENOMIC DNA]</scope>
    <source>
        <strain evidence="8 9">He02</strain>
    </source>
</reference>
<dbReference type="PANTHER" id="PTHR33545">
    <property type="entry name" value="UPF0750 MEMBRANE PROTEIN YITT-RELATED"/>
    <property type="match status" value="1"/>
</dbReference>
<feature type="domain" description="DUF2179" evidence="7">
    <location>
        <begin position="222"/>
        <end position="274"/>
    </location>
</feature>
<evidence type="ECO:0000313" key="9">
    <source>
        <dbReference type="Proteomes" id="UP001377804"/>
    </source>
</evidence>
<dbReference type="InterPro" id="IPR019264">
    <property type="entry name" value="DUF2179"/>
</dbReference>
<dbReference type="InterPro" id="IPR003740">
    <property type="entry name" value="YitT"/>
</dbReference>
<dbReference type="Pfam" id="PF02588">
    <property type="entry name" value="YitT_membrane"/>
    <property type="match status" value="1"/>
</dbReference>
<evidence type="ECO:0000256" key="5">
    <source>
        <dbReference type="ARBA" id="ARBA00023136"/>
    </source>
</evidence>
<evidence type="ECO:0000256" key="6">
    <source>
        <dbReference type="SAM" id="Phobius"/>
    </source>
</evidence>
<evidence type="ECO:0000313" key="8">
    <source>
        <dbReference type="EMBL" id="MEJ6347913.1"/>
    </source>
</evidence>
<dbReference type="PIRSF" id="PIRSF006483">
    <property type="entry name" value="Membrane_protein_YitT"/>
    <property type="match status" value="1"/>
</dbReference>
<dbReference type="Proteomes" id="UP001377804">
    <property type="component" value="Unassembled WGS sequence"/>
</dbReference>
<sequence length="280" mass="30421">MKENQIMKTLMRFLLIAVGVEIIAISINMFAAPHSIALGGVSGISVLLDAVFSIPTYATVLVLNLLMLVLSYFFLGKKTTINIAFGSLMLPVGLALTPEIMLVKDPFVSVIASGAIFGAGLALLYRCNASSGGTAVPPMIVRKYFRIKEPITLLVIDLVVTFFNIFVTGFESFVIATISLVISSAVINYIETGLDRKKVLYIMSPEKEDQIRKAILAYGTTTTLFDVTGGHSGEENQMIMVVIENNDYYALLSILEDIDPKAFVLVYNASEVHGGFSLKS</sequence>
<dbReference type="Pfam" id="PF10035">
    <property type="entry name" value="DUF2179"/>
    <property type="match status" value="1"/>
</dbReference>
<evidence type="ECO:0000256" key="3">
    <source>
        <dbReference type="ARBA" id="ARBA00022692"/>
    </source>
</evidence>
<dbReference type="InterPro" id="IPR015867">
    <property type="entry name" value="N-reg_PII/ATP_PRibTrfase_C"/>
</dbReference>
<protein>
    <submittedName>
        <fullName evidence="8">YitT family protein</fullName>
    </submittedName>
</protein>
<keyword evidence="5 6" id="KW-0472">Membrane</keyword>
<feature type="transmembrane region" description="Helical" evidence="6">
    <location>
        <begin position="107"/>
        <end position="129"/>
    </location>
</feature>
<dbReference type="EMBL" id="JAWMWG010000001">
    <property type="protein sequence ID" value="MEJ6347913.1"/>
    <property type="molecule type" value="Genomic_DNA"/>
</dbReference>
<comment type="caution">
    <text evidence="8">The sequence shown here is derived from an EMBL/GenBank/DDBJ whole genome shotgun (WGS) entry which is preliminary data.</text>
</comment>
<name>A0ABU8SG62_9LACO</name>
<gene>
    <name evidence="8" type="ORF">R4Y45_01545</name>
</gene>
<feature type="transmembrane region" description="Helical" evidence="6">
    <location>
        <begin position="82"/>
        <end position="101"/>
    </location>
</feature>
<keyword evidence="9" id="KW-1185">Reference proteome</keyword>
<evidence type="ECO:0000259" key="7">
    <source>
        <dbReference type="Pfam" id="PF10035"/>
    </source>
</evidence>
<accession>A0ABU8SG62</accession>
<comment type="subcellular location">
    <subcellularLocation>
        <location evidence="1">Cell membrane</location>
        <topology evidence="1">Multi-pass membrane protein</topology>
    </subcellularLocation>
</comment>
<dbReference type="RefSeq" id="WP_339968586.1">
    <property type="nucleotide sequence ID" value="NZ_JAWMWG010000001.1"/>
</dbReference>